<dbReference type="EMBL" id="KF900509">
    <property type="protein sequence ID" value="AIE97488.1"/>
    <property type="molecule type" value="Genomic_DNA"/>
</dbReference>
<dbReference type="PANTHER" id="PTHR46967">
    <property type="entry name" value="INSULIN-LIKE GROWTH FACTOR BINDING PROTEIN,N-TERMINAL"/>
    <property type="match status" value="1"/>
</dbReference>
<evidence type="ECO:0000256" key="1">
    <source>
        <dbReference type="SAM" id="MobiDB-lite"/>
    </source>
</evidence>
<name>A0A075G1P9_9EURY</name>
<dbReference type="Gene3D" id="2.60.120.380">
    <property type="match status" value="1"/>
</dbReference>
<feature type="domain" description="Tyrosine-protein kinase ephrin type A/B receptor-like" evidence="3">
    <location>
        <begin position="952"/>
        <end position="1000"/>
    </location>
</feature>
<feature type="compositionally biased region" description="Acidic residues" evidence="1">
    <location>
        <begin position="1522"/>
        <end position="1535"/>
    </location>
</feature>
<dbReference type="InterPro" id="IPR009091">
    <property type="entry name" value="RCC1/BLIP-II"/>
</dbReference>
<evidence type="ECO:0000259" key="3">
    <source>
        <dbReference type="Pfam" id="PF07699"/>
    </source>
</evidence>
<dbReference type="SUPFAM" id="SSF50985">
    <property type="entry name" value="RCC1/BLIP-II"/>
    <property type="match status" value="1"/>
</dbReference>
<feature type="compositionally biased region" description="Polar residues" evidence="1">
    <location>
        <begin position="1589"/>
        <end position="1599"/>
    </location>
</feature>
<feature type="compositionally biased region" description="Acidic residues" evidence="1">
    <location>
        <begin position="1400"/>
        <end position="1412"/>
    </location>
</feature>
<evidence type="ECO:0000256" key="2">
    <source>
        <dbReference type="SAM" id="Phobius"/>
    </source>
</evidence>
<dbReference type="InterPro" id="IPR028974">
    <property type="entry name" value="TSP_type-3_rpt"/>
</dbReference>
<sequence length="1670" mass="172391">MYTLTIGGSGGPSGTNGGFNLDASHGAFSNPGSNAQIQIGEVTHSNSNSRSWTVDWTAPSSGSGDVTFYLAVNFVNGNGLNTGDAWGYSSWTSSQATASTNSSLNQAGSERGSVFSNSVFELNSGSPTLVLDNGTRVTFASVNTNTSNSSSPVYTSDDVVSIAGSCAILDNYSLRCTGVNNYGQLGLGSFSLSNGTVDLGNRMAAAISDGNTHNCAILDDGSVNCWGRNNVGQLGDGSNANRNAPVGVDLGTNTTAVAISAGTDYTCAITNTGAVKCWGGNFYGVLGDGTTTHSNVPVEVNHSTGMRAVAIATPGYGACAIFENGSVYCWGQSYTVTAMFGTVTNGSVHIDFSVGRTAVSIDGVSDHMCAILDNGSMNCWGVNTYGQWGDGSCSSVIPSSGCDGENSNTPVHVNLSTGSSAISISTGAGSTCAILDNYSLQCWGQQSGEFDGTSDNILLPHTMNFTDGADIAYSDQDMDGDGTRNALDTHMAGDDDGDGVPVPDDPYPSNPARWMNCDPGSWGRLTCTEAEPGHFAATGDLYHQPCQTGTYQPESGYPLCYSASAGNYVYSTQATAQTLCSAGNYQPNVGQTSCIDSSPGNYTDPNFGDAGSYSSSAFNISANSAEYNGSIDSNSDVQDLFVMSVPKDEGVTVGLTSPSGADFDLAIYDHNLNLLNSSYSTAYDETSTNNTNFSDNSNLYILVAPYSGTGQYTLQVWLFSTLDGAIVGNPSMVVDVEIGAGQYQCSEGTYQPYSNQSSCVDASPGHYVPDNGSTAQTPCIPGSYQPFMGQSSCLLASLGNYVDTSAAIDQIPADAGHYVNTTGATDDVACSAGTYQPNTGQTSCLDADAGHYVGASGSPTQTPCSAGTYQPSTGQTSCLDADAGHYVPTTGATNQTACSIGTYQPSTGQTSCLSADPGHYVNTVASTTQNPCDIGSYQPLSGQDRCDLADPGYYVESTGSANQTACDIGTFQPNAGSSSCIDSPPGHYVDSTAATSPTPCVPGTYNPSTGSSSSDVCLPADPGNSVPVEGSSYQTPCTAGHYQPSSGQASCLDAGAGNYVDSGGATVQTPCSPGTYNPDTAQSACTDAAPGYYVNSTGATQQTACRPGSYNPNSGSSSLANCVFTDAGHYTSSEAMSSQSGCEAGTYQPSTGQTSCLDADPGHFVPASESTTQAECQLGTFQPEGGTSSCLDAEPGNYVDSNGSATQTPCPPTTYNPATGSDDRDDCVGVDPGHYSDVAGLADQIECAPGTYQPNSGQTTCLDSDPGYFVAYSGMTSQSSCPAGTYNPSSASDSGSDCMASDAGHYVDSQASFEQTPCSPGTYQSAVGQLSCLDAMLGHYAPNEGQAEQLPAPLDTYAVGTGSTSVEDCPESHITLQVGADSEEDCYLDTDGDRTHDVIDSDDDGDGIDDGVDLCPLGLMGWSSSPGSDNDADGCKDADEDADDDNDGFPDDADALPFDSTEWYDNDMDGLGDNEDPDDDNDGLTDSEEDAMSTDPKDTDTDDDGFNDALDAFPNDPREWADSDGDGYGDNDDAFPNDPAKHLEEDLIGKYGFVFAVLGAILVLGLGGTMVMRRKGDTTVTEAAEHTESVASESQSMYQTEPEVEETLDSDQFIQDLEAELETPSAPANAKLNEQGQLVWVDDSGTVFAQNPDGSIVTFDAATGTWTSLE</sequence>
<dbReference type="GO" id="GO:0005509">
    <property type="term" value="F:calcium ion binding"/>
    <property type="evidence" value="ECO:0007669"/>
    <property type="project" value="InterPro"/>
</dbReference>
<feature type="region of interest" description="Disordered" evidence="1">
    <location>
        <begin position="1586"/>
        <end position="1606"/>
    </location>
</feature>
<dbReference type="PROSITE" id="PS50012">
    <property type="entry name" value="RCC1_3"/>
    <property type="match status" value="2"/>
</dbReference>
<feature type="region of interest" description="Disordered" evidence="1">
    <location>
        <begin position="1187"/>
        <end position="1223"/>
    </location>
</feature>
<feature type="domain" description="Tyrosine-protein kinase ephrin type A/B receptor-like" evidence="3">
    <location>
        <begin position="850"/>
        <end position="898"/>
    </location>
</feature>
<protein>
    <submittedName>
        <fullName evidence="4">Mastigoneme-like protein</fullName>
    </submittedName>
</protein>
<accession>A0A075G1P9</accession>
<feature type="transmembrane region" description="Helical" evidence="2">
    <location>
        <begin position="1551"/>
        <end position="1572"/>
    </location>
</feature>
<dbReference type="Pfam" id="PF13540">
    <property type="entry name" value="RCC1_2"/>
    <property type="match status" value="1"/>
</dbReference>
<reference evidence="4" key="1">
    <citation type="journal article" date="2014" name="Genome Biol. Evol.">
        <title>Pangenome evidence for extensive interdomain horizontal transfer affecting lineage core and shell genes in uncultured planktonic thaumarchaeota and euryarchaeota.</title>
        <authorList>
            <person name="Deschamps P."/>
            <person name="Zivanovic Y."/>
            <person name="Moreira D."/>
            <person name="Rodriguez-Valera F."/>
            <person name="Lopez-Garcia P."/>
        </authorList>
    </citation>
    <scope>NUCLEOTIDE SEQUENCE</scope>
</reference>
<feature type="compositionally biased region" description="Acidic residues" evidence="1">
    <location>
        <begin position="1438"/>
        <end position="1454"/>
    </location>
</feature>
<dbReference type="Gene3D" id="2.130.10.30">
    <property type="entry name" value="Regulator of chromosome condensation 1/beta-lactamase-inhibitor protein II"/>
    <property type="match status" value="2"/>
</dbReference>
<proteinExistence type="predicted"/>
<keyword evidence="2" id="KW-0472">Membrane</keyword>
<dbReference type="NCBIfam" id="NF041895">
    <property type="entry name" value="choice_anch_V"/>
    <property type="match status" value="1"/>
</dbReference>
<evidence type="ECO:0000313" key="4">
    <source>
        <dbReference type="EMBL" id="AIE97488.1"/>
    </source>
</evidence>
<organism evidence="4">
    <name type="scientific">uncultured marine group II/III euryarchaeote KM3_01_B12</name>
    <dbReference type="NCBI Taxonomy" id="1457833"/>
    <lineage>
        <taxon>Archaea</taxon>
        <taxon>Methanobacteriati</taxon>
        <taxon>Methanobacteriota</taxon>
        <taxon>environmental samples</taxon>
    </lineage>
</organism>
<dbReference type="Pfam" id="PF00415">
    <property type="entry name" value="RCC1"/>
    <property type="match status" value="1"/>
</dbReference>
<dbReference type="Pfam" id="PF07699">
    <property type="entry name" value="Ephrin_rec_like"/>
    <property type="match status" value="2"/>
</dbReference>
<dbReference type="SUPFAM" id="SSF89260">
    <property type="entry name" value="Collagen-binding domain"/>
    <property type="match status" value="1"/>
</dbReference>
<keyword evidence="2" id="KW-1133">Transmembrane helix</keyword>
<dbReference type="SMART" id="SM01411">
    <property type="entry name" value="Ephrin_rec_like"/>
    <property type="match status" value="11"/>
</dbReference>
<feature type="compositionally biased region" description="Polar residues" evidence="1">
    <location>
        <begin position="1199"/>
        <end position="1208"/>
    </location>
</feature>
<dbReference type="PANTHER" id="PTHR46967:SF1">
    <property type="entry name" value="KERATIN-ASSOCIATED PROTEIN 16-1-LIKE"/>
    <property type="match status" value="1"/>
</dbReference>
<dbReference type="InterPro" id="IPR011641">
    <property type="entry name" value="Tyr-kin_ephrin_A/B_rcpt-like"/>
</dbReference>
<dbReference type="Gene3D" id="4.10.1080.10">
    <property type="entry name" value="TSP type-3 repeat"/>
    <property type="match status" value="1"/>
</dbReference>
<dbReference type="Gene3D" id="2.10.50.10">
    <property type="entry name" value="Tumor Necrosis Factor Receptor, subunit A, domain 2"/>
    <property type="match status" value="5"/>
</dbReference>
<feature type="compositionally biased region" description="Acidic residues" evidence="1">
    <location>
        <begin position="1462"/>
        <end position="1492"/>
    </location>
</feature>
<feature type="region of interest" description="Disordered" evidence="1">
    <location>
        <begin position="1391"/>
        <end position="1538"/>
    </location>
</feature>
<keyword evidence="2" id="KW-0812">Transmembrane</keyword>
<dbReference type="InterPro" id="IPR000408">
    <property type="entry name" value="Reg_chr_condens"/>
</dbReference>